<dbReference type="InterPro" id="IPR039421">
    <property type="entry name" value="Type_1_exporter"/>
</dbReference>
<feature type="transmembrane region" description="Helical" evidence="12">
    <location>
        <begin position="279"/>
        <end position="302"/>
    </location>
</feature>
<dbReference type="SUPFAM" id="SSF52540">
    <property type="entry name" value="P-loop containing nucleoside triphosphate hydrolases"/>
    <property type="match status" value="2"/>
</dbReference>
<keyword evidence="9 12" id="KW-0472">Membrane</keyword>
<dbReference type="FunFam" id="3.40.50.300:FF:000604">
    <property type="entry name" value="ABC transporter B family member 28"/>
    <property type="match status" value="1"/>
</dbReference>
<dbReference type="PROSITE" id="PS00211">
    <property type="entry name" value="ABC_TRANSPORTER_1"/>
    <property type="match status" value="2"/>
</dbReference>
<dbReference type="Gene3D" id="3.40.50.300">
    <property type="entry name" value="P-loop containing nucleotide triphosphate hydrolases"/>
    <property type="match status" value="3"/>
</dbReference>
<feature type="transmembrane region" description="Helical" evidence="12">
    <location>
        <begin position="935"/>
        <end position="954"/>
    </location>
</feature>
<dbReference type="Gene3D" id="1.20.1560.10">
    <property type="entry name" value="ABC transporter type 1, transmembrane domain"/>
    <property type="match status" value="1"/>
</dbReference>
<feature type="domain" description="ABC transmembrane type-1" evidence="14">
    <location>
        <begin position="57"/>
        <end position="343"/>
    </location>
</feature>
<keyword evidence="8 12" id="KW-1133">Transmembrane helix</keyword>
<feature type="compositionally biased region" description="Polar residues" evidence="11">
    <location>
        <begin position="12"/>
        <end position="24"/>
    </location>
</feature>
<feature type="transmembrane region" description="Helical" evidence="12">
    <location>
        <begin position="754"/>
        <end position="772"/>
    </location>
</feature>
<dbReference type="GO" id="GO:0005886">
    <property type="term" value="C:plasma membrane"/>
    <property type="evidence" value="ECO:0007669"/>
    <property type="project" value="UniProtKB-SubCell"/>
</dbReference>
<dbReference type="EMBL" id="JACGWK010001652">
    <property type="protein sequence ID" value="KAL0284455.1"/>
    <property type="molecule type" value="Genomic_DNA"/>
</dbReference>
<reference evidence="15" key="2">
    <citation type="journal article" date="2024" name="Plant">
        <title>Genomic evolution and insights into agronomic trait innovations of Sesamum species.</title>
        <authorList>
            <person name="Miao H."/>
            <person name="Wang L."/>
            <person name="Qu L."/>
            <person name="Liu H."/>
            <person name="Sun Y."/>
            <person name="Le M."/>
            <person name="Wang Q."/>
            <person name="Wei S."/>
            <person name="Zheng Y."/>
            <person name="Lin W."/>
            <person name="Duan Y."/>
            <person name="Cao H."/>
            <person name="Xiong S."/>
            <person name="Wang X."/>
            <person name="Wei L."/>
            <person name="Li C."/>
            <person name="Ma Q."/>
            <person name="Ju M."/>
            <person name="Zhao R."/>
            <person name="Li G."/>
            <person name="Mu C."/>
            <person name="Tian Q."/>
            <person name="Mei H."/>
            <person name="Zhang T."/>
            <person name="Gao T."/>
            <person name="Zhang H."/>
        </authorList>
    </citation>
    <scope>NUCLEOTIDE SEQUENCE</scope>
    <source>
        <strain evidence="15">G01</strain>
    </source>
</reference>
<keyword evidence="3" id="KW-0813">Transport</keyword>
<feature type="transmembrane region" description="Helical" evidence="12">
    <location>
        <begin position="974"/>
        <end position="995"/>
    </location>
</feature>
<feature type="domain" description="ABC transporter" evidence="13">
    <location>
        <begin position="378"/>
        <end position="614"/>
    </location>
</feature>
<organism evidence="15">
    <name type="scientific">Sesamum angustifolium</name>
    <dbReference type="NCBI Taxonomy" id="2727405"/>
    <lineage>
        <taxon>Eukaryota</taxon>
        <taxon>Viridiplantae</taxon>
        <taxon>Streptophyta</taxon>
        <taxon>Embryophyta</taxon>
        <taxon>Tracheophyta</taxon>
        <taxon>Spermatophyta</taxon>
        <taxon>Magnoliopsida</taxon>
        <taxon>eudicotyledons</taxon>
        <taxon>Gunneridae</taxon>
        <taxon>Pentapetalae</taxon>
        <taxon>asterids</taxon>
        <taxon>lamiids</taxon>
        <taxon>Lamiales</taxon>
        <taxon>Pedaliaceae</taxon>
        <taxon>Sesamum</taxon>
    </lineage>
</organism>
<evidence type="ECO:0000256" key="1">
    <source>
        <dbReference type="ARBA" id="ARBA00004651"/>
    </source>
</evidence>
<dbReference type="PANTHER" id="PTHR43394">
    <property type="entry name" value="ATP-DEPENDENT PERMEASE MDL1, MITOCHONDRIAL"/>
    <property type="match status" value="1"/>
</dbReference>
<comment type="similarity">
    <text evidence="2">Belongs to the ABC transporter superfamily. ABCB family. Multidrug resistance exporter (TC 3.A.1.201) subfamily.</text>
</comment>
<evidence type="ECO:0000256" key="8">
    <source>
        <dbReference type="ARBA" id="ARBA00022989"/>
    </source>
</evidence>
<dbReference type="InterPro" id="IPR011527">
    <property type="entry name" value="ABC1_TM_dom"/>
</dbReference>
<feature type="transmembrane region" description="Helical" evidence="12">
    <location>
        <begin position="840"/>
        <end position="870"/>
    </location>
</feature>
<evidence type="ECO:0000256" key="5">
    <source>
        <dbReference type="ARBA" id="ARBA00022737"/>
    </source>
</evidence>
<dbReference type="FunFam" id="1.20.1560.10:FF:000009">
    <property type="entry name" value="ABC transporter B family member 1"/>
    <property type="match status" value="1"/>
</dbReference>
<dbReference type="CDD" id="cd03249">
    <property type="entry name" value="ABC_MTABC3_MDL1_MDL2"/>
    <property type="match status" value="1"/>
</dbReference>
<protein>
    <submittedName>
        <fullName evidence="15">ABC transporter B family member 4</fullName>
    </submittedName>
</protein>
<reference evidence="15" key="1">
    <citation type="submission" date="2020-06" db="EMBL/GenBank/DDBJ databases">
        <authorList>
            <person name="Li T."/>
            <person name="Hu X."/>
            <person name="Zhang T."/>
            <person name="Song X."/>
            <person name="Zhang H."/>
            <person name="Dai N."/>
            <person name="Sheng W."/>
            <person name="Hou X."/>
            <person name="Wei L."/>
        </authorList>
    </citation>
    <scope>NUCLEOTIDE SEQUENCE</scope>
    <source>
        <strain evidence="15">G01</strain>
        <tissue evidence="15">Leaf</tissue>
    </source>
</reference>
<feature type="domain" description="ABC transmembrane type-1" evidence="14">
    <location>
        <begin position="714"/>
        <end position="1000"/>
    </location>
</feature>
<evidence type="ECO:0000259" key="13">
    <source>
        <dbReference type="PROSITE" id="PS50893"/>
    </source>
</evidence>
<dbReference type="InterPro" id="IPR003439">
    <property type="entry name" value="ABC_transporter-like_ATP-bd"/>
</dbReference>
<comment type="caution">
    <text evidence="15">The sequence shown here is derived from an EMBL/GenBank/DDBJ whole genome shotgun (WGS) entry which is preliminary data.</text>
</comment>
<feature type="transmembrane region" description="Helical" evidence="12">
    <location>
        <begin position="54"/>
        <end position="77"/>
    </location>
</feature>
<evidence type="ECO:0000256" key="4">
    <source>
        <dbReference type="ARBA" id="ARBA00022692"/>
    </source>
</evidence>
<dbReference type="GO" id="GO:0005743">
    <property type="term" value="C:mitochondrial inner membrane"/>
    <property type="evidence" value="ECO:0007669"/>
    <property type="project" value="TreeGrafter"/>
</dbReference>
<evidence type="ECO:0000256" key="12">
    <source>
        <dbReference type="SAM" id="Phobius"/>
    </source>
</evidence>
<keyword evidence="7" id="KW-0067">ATP-binding</keyword>
<dbReference type="CDD" id="cd18578">
    <property type="entry name" value="ABC_6TM_Pgp_ABCB1_D2_like"/>
    <property type="match status" value="1"/>
</dbReference>
<dbReference type="GO" id="GO:0005524">
    <property type="term" value="F:ATP binding"/>
    <property type="evidence" value="ECO:0007669"/>
    <property type="project" value="UniProtKB-KW"/>
</dbReference>
<dbReference type="FunFam" id="1.20.1560.10:FF:000044">
    <property type="entry name" value="ABC transporter B family member 9"/>
    <property type="match status" value="1"/>
</dbReference>
<dbReference type="FunFam" id="3.40.50.300:FF:000066">
    <property type="entry name" value="ABC transporter B family member 1"/>
    <property type="match status" value="1"/>
</dbReference>
<dbReference type="PANTHER" id="PTHR43394:SF16">
    <property type="entry name" value="ABC TRANSPORTER B FAMILY MEMBER 4-LIKE ISOFORM X1"/>
    <property type="match status" value="1"/>
</dbReference>
<dbReference type="GO" id="GO:0010329">
    <property type="term" value="F:auxin efflux transmembrane transporter activity"/>
    <property type="evidence" value="ECO:0007669"/>
    <property type="project" value="UniProtKB-ARBA"/>
</dbReference>
<name>A0AAW2IS15_9LAMI</name>
<dbReference type="AlphaFoldDB" id="A0AAW2IS15"/>
<dbReference type="GO" id="GO:0010328">
    <property type="term" value="F:auxin influx transmembrane transporter activity"/>
    <property type="evidence" value="ECO:0007669"/>
    <property type="project" value="UniProtKB-ARBA"/>
</dbReference>
<feature type="domain" description="ABC transporter" evidence="13">
    <location>
        <begin position="1035"/>
        <end position="1252"/>
    </location>
</feature>
<dbReference type="InterPro" id="IPR036640">
    <property type="entry name" value="ABC1_TM_sf"/>
</dbReference>
<dbReference type="GO" id="GO:0090374">
    <property type="term" value="P:oligopeptide export from mitochondrion"/>
    <property type="evidence" value="ECO:0007669"/>
    <property type="project" value="TreeGrafter"/>
</dbReference>
<keyword evidence="5" id="KW-0677">Repeat</keyword>
<dbReference type="SMART" id="SM00382">
    <property type="entry name" value="AAA"/>
    <property type="match status" value="2"/>
</dbReference>
<keyword evidence="10" id="KW-0325">Glycoprotein</keyword>
<dbReference type="CDD" id="cd18577">
    <property type="entry name" value="ABC_6TM_Pgp_ABCB1_D1_like"/>
    <property type="match status" value="1"/>
</dbReference>
<keyword evidence="4 12" id="KW-0812">Transmembrane</keyword>
<dbReference type="PROSITE" id="PS50929">
    <property type="entry name" value="ABC_TM1F"/>
    <property type="match status" value="2"/>
</dbReference>
<evidence type="ECO:0000256" key="10">
    <source>
        <dbReference type="ARBA" id="ARBA00023180"/>
    </source>
</evidence>
<dbReference type="Pfam" id="PF00005">
    <property type="entry name" value="ABC_tran"/>
    <property type="match status" value="2"/>
</dbReference>
<proteinExistence type="inferred from homology"/>
<feature type="transmembrane region" description="Helical" evidence="12">
    <location>
        <begin position="713"/>
        <end position="742"/>
    </location>
</feature>
<accession>A0AAW2IS15</accession>
<evidence type="ECO:0000256" key="3">
    <source>
        <dbReference type="ARBA" id="ARBA00022448"/>
    </source>
</evidence>
<evidence type="ECO:0000256" key="6">
    <source>
        <dbReference type="ARBA" id="ARBA00022741"/>
    </source>
</evidence>
<dbReference type="Pfam" id="PF00664">
    <property type="entry name" value="ABC_membrane"/>
    <property type="match status" value="2"/>
</dbReference>
<dbReference type="FunFam" id="1.20.1560.10:FF:000025">
    <property type="entry name" value="ABC transporter B family member 9"/>
    <property type="match status" value="1"/>
</dbReference>
<dbReference type="GO" id="GO:0016887">
    <property type="term" value="F:ATP hydrolysis activity"/>
    <property type="evidence" value="ECO:0007669"/>
    <property type="project" value="InterPro"/>
</dbReference>
<evidence type="ECO:0000256" key="2">
    <source>
        <dbReference type="ARBA" id="ARBA00007577"/>
    </source>
</evidence>
<comment type="subcellular location">
    <subcellularLocation>
        <location evidence="1">Cell membrane</location>
        <topology evidence="1">Multi-pass membrane protein</topology>
    </subcellularLocation>
</comment>
<sequence>MPVEEEAFAGRGQNNMETQSDNADQQQQQHNKDDENAAVPFYKLFIFSDWWDKLLMLLGTIGAIGNGLNSPLMALLFGELADAFGKSQNDKVLPVVCKVSLKLVYVALGCGAAAFLQVACWMITGERQAARIRSLYLKTILQQDIAFFDKEVHTGEVIGRMSGDTVLIQDAMGEKVGKFVQLMSTFFGGFVIAFTKGWLLTLVMLSSIPPLMISGGIMSQVVSRMASRGQNAYADAAVIVEQTIGAIRTVASFTGEKQAVSNYGKSLEKAYKSAVHEGLATGLGLGSVMFMMFCSYALAVWYGGKMILEKGHSGGEIFTVIVAVLTGSLSLGQASPCMTAFAAGRAAAFKMFETINRKPEIDPFDPRGKILSDICGDIELRDVCFSYPARPTEEIFSGFSLFIPRGTTAALVGQSGSGKSTVISLIERFYDPQSGEVLIDGINLKEFQLKWIRSKIGLVSQEPVLFMGSIKDNIAYGKEGATDQEIRAAAEMANAAKFIDKLPKGLDTMVGEHGTQLSGGQKQRIAIARAILKDPRILLLDEATSALDAESERIVQEALDRIMVNRTTVIVAHRLTTVRNANIIAVIHKGKMVEKGSHSELLEDPEGAYSQLIRLQEAHKDDEEPIDEPETVYSNEYSRQASQRASLLHAISRRSSRLRSGSHHSLSITFDLSRGLSVSRSEYDDLESDEPNKHPKVPISRLVALNKPEAPALAAGALSAILNGAIVPFFGILLSLVIKTFYEPPHKLRQDSRFWALMFVVLGVVSLVAYPLRTYFFGIAGCRLIRRIRMMCFEKVVNMEVGWFDEPQNSSGVIGARLSADAATIRALVGDALAQLVQDLAAAVVGLVIAFIACWQLALIVLGMVPLIALNGIVQLKFMTGFSADAKVMYEEASQVANDAVGTIRTVASYCAEDKVMELYRKKCEGPVKLGIRQGLISGTGFGLSLALVFFAYATAFYAGARLVEAGKTTFSDVFRVFFALTMAAVAISQSSTFAPDSSKAKSATASIFGILDRKSDIDPSDESGTTLENLRGEIELRHISFKYPTRPNVRIFRDLSLTIHSGKTVALVEKVEVESRPWFLYCKDFTILIQQTGLVGQEPILFNETIRDNIAYGKEGNATEAEIIAAAELANAHKFISGLQQGYDTMVGERGVQLSGGQKQRIAIARAIIKAPKILLLDEATSALDAESERVVQDALDRVMVNRTTVVVAHRLSTIKGADLIAVVKNGVIVEKGKHDSLINIKDGFYASLVALHMAAASS</sequence>
<dbReference type="InterPro" id="IPR017871">
    <property type="entry name" value="ABC_transporter-like_CS"/>
</dbReference>
<evidence type="ECO:0000259" key="14">
    <source>
        <dbReference type="PROSITE" id="PS50929"/>
    </source>
</evidence>
<dbReference type="InterPro" id="IPR003593">
    <property type="entry name" value="AAA+_ATPase"/>
</dbReference>
<evidence type="ECO:0000256" key="7">
    <source>
        <dbReference type="ARBA" id="ARBA00022840"/>
    </source>
</evidence>
<evidence type="ECO:0000313" key="15">
    <source>
        <dbReference type="EMBL" id="KAL0284455.1"/>
    </source>
</evidence>
<dbReference type="PROSITE" id="PS50893">
    <property type="entry name" value="ABC_TRANSPORTER_2"/>
    <property type="match status" value="2"/>
</dbReference>
<keyword evidence="6" id="KW-0547">Nucleotide-binding</keyword>
<gene>
    <name evidence="15" type="ORF">Sangu_2824500</name>
</gene>
<feature type="region of interest" description="Disordered" evidence="11">
    <location>
        <begin position="1"/>
        <end position="32"/>
    </location>
</feature>
<dbReference type="SUPFAM" id="SSF90123">
    <property type="entry name" value="ABC transporter transmembrane region"/>
    <property type="match status" value="2"/>
</dbReference>
<feature type="transmembrane region" description="Helical" evidence="12">
    <location>
        <begin position="103"/>
        <end position="124"/>
    </location>
</feature>
<dbReference type="InterPro" id="IPR027417">
    <property type="entry name" value="P-loop_NTPase"/>
</dbReference>
<feature type="transmembrane region" description="Helical" evidence="12">
    <location>
        <begin position="182"/>
        <end position="205"/>
    </location>
</feature>
<evidence type="ECO:0000256" key="11">
    <source>
        <dbReference type="SAM" id="MobiDB-lite"/>
    </source>
</evidence>
<dbReference type="GO" id="GO:0015421">
    <property type="term" value="F:ABC-type oligopeptide transporter activity"/>
    <property type="evidence" value="ECO:0007669"/>
    <property type="project" value="TreeGrafter"/>
</dbReference>
<evidence type="ECO:0000256" key="9">
    <source>
        <dbReference type="ARBA" id="ARBA00023136"/>
    </source>
</evidence>